<dbReference type="CDD" id="cd21089">
    <property type="entry name" value="Trm112-like"/>
    <property type="match status" value="1"/>
</dbReference>
<dbReference type="GO" id="GO:0005634">
    <property type="term" value="C:nucleus"/>
    <property type="evidence" value="ECO:0000318"/>
    <property type="project" value="GO_Central"/>
</dbReference>
<dbReference type="OMA" id="MCNKKGV"/>
<dbReference type="RefSeq" id="XP_001746708.1">
    <property type="nucleotide sequence ID" value="XM_001746656.1"/>
</dbReference>
<evidence type="ECO:0000313" key="2">
    <source>
        <dbReference type="EMBL" id="EDQ88604.1"/>
    </source>
</evidence>
<protein>
    <recommendedName>
        <fullName evidence="4">Multifunctional methyltransferase subunit TRM112-like protein</fullName>
    </recommendedName>
</protein>
<organism evidence="2 3">
    <name type="scientific">Monosiga brevicollis</name>
    <name type="common">Choanoflagellate</name>
    <dbReference type="NCBI Taxonomy" id="81824"/>
    <lineage>
        <taxon>Eukaryota</taxon>
        <taxon>Choanoflagellata</taxon>
        <taxon>Craspedida</taxon>
        <taxon>Salpingoecidae</taxon>
        <taxon>Monosiga</taxon>
    </lineage>
</organism>
<keyword evidence="3" id="KW-1185">Reference proteome</keyword>
<dbReference type="GeneID" id="5891971"/>
<dbReference type="GO" id="GO:0141106">
    <property type="term" value="F:tRNA methyltransferase activator activity"/>
    <property type="evidence" value="ECO:0000318"/>
    <property type="project" value="GO_Central"/>
</dbReference>
<dbReference type="GO" id="GO:0043528">
    <property type="term" value="C:tRNA (m2G10) methyltransferase complex"/>
    <property type="evidence" value="ECO:0000318"/>
    <property type="project" value="GO_Central"/>
</dbReference>
<comment type="similarity">
    <text evidence="1">Belongs to the TRM112 family.</text>
</comment>
<dbReference type="KEGG" id="mbr:MONBRDRAFT_32793"/>
<accession>A9V1Q7</accession>
<dbReference type="GO" id="GO:2000234">
    <property type="term" value="P:positive regulation of rRNA processing"/>
    <property type="evidence" value="ECO:0000318"/>
    <property type="project" value="GO_Central"/>
</dbReference>
<gene>
    <name evidence="2" type="ORF">MONBRDRAFT_32793</name>
</gene>
<evidence type="ECO:0008006" key="4">
    <source>
        <dbReference type="Google" id="ProtNLM"/>
    </source>
</evidence>
<sequence>MKLLTHNMLKSHVKGVKDGYPLRLSASKVELKEVTFNADFVVRMLDRIVWPVLRQTAIEIGQGDNLPTDIPADAATNEEFLRAMHHVLLEVLVLEGELECPETGRKFPIKKGIPNMLLDEDEV</sequence>
<dbReference type="GO" id="GO:0046982">
    <property type="term" value="F:protein heterodimerization activity"/>
    <property type="evidence" value="ECO:0007669"/>
    <property type="project" value="InterPro"/>
</dbReference>
<dbReference type="GO" id="GO:0005737">
    <property type="term" value="C:cytoplasm"/>
    <property type="evidence" value="ECO:0000318"/>
    <property type="project" value="GO_Central"/>
</dbReference>
<dbReference type="Pfam" id="PF03966">
    <property type="entry name" value="Trm112p"/>
    <property type="match status" value="1"/>
</dbReference>
<evidence type="ECO:0000313" key="3">
    <source>
        <dbReference type="Proteomes" id="UP000001357"/>
    </source>
</evidence>
<dbReference type="Proteomes" id="UP000001357">
    <property type="component" value="Unassembled WGS sequence"/>
</dbReference>
<dbReference type="EMBL" id="CH991554">
    <property type="protein sequence ID" value="EDQ88604.1"/>
    <property type="molecule type" value="Genomic_DNA"/>
</dbReference>
<evidence type="ECO:0000256" key="1">
    <source>
        <dbReference type="ARBA" id="ARBA00007980"/>
    </source>
</evidence>
<dbReference type="AlphaFoldDB" id="A9V1Q7"/>
<dbReference type="PANTHER" id="PTHR12773:SF0">
    <property type="entry name" value="MULTIFUNCTIONAL METHYLTRANSFERASE SUBUNIT TRM112-LIKE PROTEIN"/>
    <property type="match status" value="1"/>
</dbReference>
<dbReference type="PANTHER" id="PTHR12773">
    <property type="entry name" value="UPF0315 PROTEIN-RELATED"/>
    <property type="match status" value="1"/>
</dbReference>
<dbReference type="GO" id="GO:0030490">
    <property type="term" value="P:maturation of SSU-rRNA"/>
    <property type="evidence" value="ECO:0000318"/>
    <property type="project" value="GO_Central"/>
</dbReference>
<name>A9V1Q7_MONBE</name>
<proteinExistence type="inferred from homology"/>
<dbReference type="InParanoid" id="A9V1Q7"/>
<dbReference type="InterPro" id="IPR005651">
    <property type="entry name" value="Trm112-like"/>
</dbReference>
<dbReference type="FunCoup" id="A9V1Q7">
    <property type="interactions" value="1030"/>
</dbReference>
<dbReference type="GO" id="GO:0000470">
    <property type="term" value="P:maturation of LSU-rRNA"/>
    <property type="evidence" value="ECO:0000318"/>
    <property type="project" value="GO_Central"/>
</dbReference>
<reference evidence="2 3" key="1">
    <citation type="journal article" date="2008" name="Nature">
        <title>The genome of the choanoflagellate Monosiga brevicollis and the origin of metazoans.</title>
        <authorList>
            <consortium name="JGI Sequencing"/>
            <person name="King N."/>
            <person name="Westbrook M.J."/>
            <person name="Young S.L."/>
            <person name="Kuo A."/>
            <person name="Abedin M."/>
            <person name="Chapman J."/>
            <person name="Fairclough S."/>
            <person name="Hellsten U."/>
            <person name="Isogai Y."/>
            <person name="Letunic I."/>
            <person name="Marr M."/>
            <person name="Pincus D."/>
            <person name="Putnam N."/>
            <person name="Rokas A."/>
            <person name="Wright K.J."/>
            <person name="Zuzow R."/>
            <person name="Dirks W."/>
            <person name="Good M."/>
            <person name="Goodstein D."/>
            <person name="Lemons D."/>
            <person name="Li W."/>
            <person name="Lyons J.B."/>
            <person name="Morris A."/>
            <person name="Nichols S."/>
            <person name="Richter D.J."/>
            <person name="Salamov A."/>
            <person name="Bork P."/>
            <person name="Lim W.A."/>
            <person name="Manning G."/>
            <person name="Miller W.T."/>
            <person name="McGinnis W."/>
            <person name="Shapiro H."/>
            <person name="Tjian R."/>
            <person name="Grigoriev I.V."/>
            <person name="Rokhsar D."/>
        </authorList>
    </citation>
    <scope>NUCLEOTIDE SEQUENCE [LARGE SCALE GENOMIC DNA]</scope>
    <source>
        <strain evidence="3">MX1 / ATCC 50154</strain>
    </source>
</reference>
<dbReference type="InterPro" id="IPR039127">
    <property type="entry name" value="Trm112"/>
</dbReference>
<dbReference type="eggNOG" id="KOG1088">
    <property type="taxonomic scope" value="Eukaryota"/>
</dbReference>
<dbReference type="Gene3D" id="2.20.25.10">
    <property type="match status" value="1"/>
</dbReference>
<dbReference type="SUPFAM" id="SSF158997">
    <property type="entry name" value="Trm112p-like"/>
    <property type="match status" value="1"/>
</dbReference>
<dbReference type="STRING" id="81824.A9V1Q7"/>